<organism evidence="1 2">
    <name type="scientific">Persea americana</name>
    <name type="common">Avocado</name>
    <dbReference type="NCBI Taxonomy" id="3435"/>
    <lineage>
        <taxon>Eukaryota</taxon>
        <taxon>Viridiplantae</taxon>
        <taxon>Streptophyta</taxon>
        <taxon>Embryophyta</taxon>
        <taxon>Tracheophyta</taxon>
        <taxon>Spermatophyta</taxon>
        <taxon>Magnoliopsida</taxon>
        <taxon>Magnoliidae</taxon>
        <taxon>Laurales</taxon>
        <taxon>Lauraceae</taxon>
        <taxon>Persea</taxon>
    </lineage>
</organism>
<name>A0ACC2MMF3_PERAE</name>
<accession>A0ACC2MMF3</accession>
<evidence type="ECO:0000313" key="2">
    <source>
        <dbReference type="Proteomes" id="UP001234297"/>
    </source>
</evidence>
<protein>
    <submittedName>
        <fullName evidence="1">Uncharacterized protein</fullName>
    </submittedName>
</protein>
<gene>
    <name evidence="1" type="ORF">MRB53_008291</name>
</gene>
<sequence>MAEALVSFVVKELCALAKDEAGLLVGVKKDVRKLSSTFTAIQAVLEDAERQQVTKKAVRDWLGKLKEVVYEVEDILDEWRIDAFTSHGDEDDIPNRMKVRSCLIFPRLCFKQVELRRDTGHRIREITERLKEISIEKSAFGFNEVNTREVQLAPKMEERQTGSLIDESEIFGRDHDKESIINELVSDTSREPKSVCIVSIVGMGGLGKTALAQLVSNDERVKKHFEKRIWFCVSDDFDVKRIATKVIQSMGRSTAENADLDTMQSSLHQAVDNRKILLVLDDVWNENETLWENLRVPLKDAARGSRILVTTRNRKVAEVMETTHIHDLHILSDSDCWKLFTSRAFKGREEEECIELTEIEKNGYGNIVQCKMHDLVHDLAKFVTAGDYCIMEIEDSKSCSVGSHHLSLLVNYDVSSIPSPLCNEERLRTLLLFGGSIIEAVPGSLFNHLRFLRALDLSGTKIEKLPSSIGKLKHLRYLSLCRLKIMELPEFVTDLYNLLTLRLNKCTRLCMLPIGMSKMVKLRHLEIESTDLTFLPNGLGRLSSLRTLSKFPVGDENGGCKIGELKNLNLLRGKLKLQNLERVMNGNEAMEAELDKKSGLHGLSLECESRRDEVSEILGDDVEERMESVFEGLRSPGRDQEWGMVGDDEIERMESVFEGLRPPHSDLRKLKILNYVGSKFPTWLEDSKFPSLVKVVLKDCCKCRVLPGLGKLHSLKYLEICGADEVKVVGGEFYGKGDDRVKGRVFPRLKNLFFDTMSNWEEWKLTKEYGEVMPSLSLLSISNCHKLKALPNCLPNSLRKVVIDNCDRVIWVPDKPLPLLEDLSLVGDLSGILSMPLPFLPALKTLEIKETSNSLSDYGWEVLESLHTISIYDCPRLELPDDLGKLKALQTLDIYKCSQLTFLPFELGQLESLHTIRINECNGLMSLLHGPGQFKALRNLEISYCTELWSLSDELVRPEALETIDIYYCSELTSLFGGFEQLTSLRSLKICYCPELRHLPKLQHLISLEELKIMECPLVTELLEKGEDCYNMSHIPCIEIDGRKI</sequence>
<proteinExistence type="predicted"/>
<evidence type="ECO:0000313" key="1">
    <source>
        <dbReference type="EMBL" id="KAJ8646543.1"/>
    </source>
</evidence>
<reference evidence="1 2" key="1">
    <citation type="journal article" date="2022" name="Hortic Res">
        <title>A haplotype resolved chromosomal level avocado genome allows analysis of novel avocado genes.</title>
        <authorList>
            <person name="Nath O."/>
            <person name="Fletcher S.J."/>
            <person name="Hayward A."/>
            <person name="Shaw L.M."/>
            <person name="Masouleh A.K."/>
            <person name="Furtado A."/>
            <person name="Henry R.J."/>
            <person name="Mitter N."/>
        </authorList>
    </citation>
    <scope>NUCLEOTIDE SEQUENCE [LARGE SCALE GENOMIC DNA]</scope>
    <source>
        <strain evidence="2">cv. Hass</strain>
    </source>
</reference>
<comment type="caution">
    <text evidence="1">The sequence shown here is derived from an EMBL/GenBank/DDBJ whole genome shotgun (WGS) entry which is preliminary data.</text>
</comment>
<dbReference type="Proteomes" id="UP001234297">
    <property type="component" value="Chromosome 2"/>
</dbReference>
<keyword evidence="2" id="KW-1185">Reference proteome</keyword>
<dbReference type="EMBL" id="CM056810">
    <property type="protein sequence ID" value="KAJ8646543.1"/>
    <property type="molecule type" value="Genomic_DNA"/>
</dbReference>